<organism evidence="12 13">
    <name type="scientific">Paragonimus westermani</name>
    <dbReference type="NCBI Taxonomy" id="34504"/>
    <lineage>
        <taxon>Eukaryota</taxon>
        <taxon>Metazoa</taxon>
        <taxon>Spiralia</taxon>
        <taxon>Lophotrochozoa</taxon>
        <taxon>Platyhelminthes</taxon>
        <taxon>Trematoda</taxon>
        <taxon>Digenea</taxon>
        <taxon>Plagiorchiida</taxon>
        <taxon>Troglotremata</taxon>
        <taxon>Troglotrematidae</taxon>
        <taxon>Paragonimus</taxon>
    </lineage>
</organism>
<evidence type="ECO:0000256" key="9">
    <source>
        <dbReference type="PROSITE-ProRule" id="PRU00239"/>
    </source>
</evidence>
<dbReference type="EMBL" id="QNGE01000896">
    <property type="protein sequence ID" value="KAA3678961.1"/>
    <property type="molecule type" value="Genomic_DNA"/>
</dbReference>
<feature type="active site" evidence="8 9">
    <location>
        <position position="306"/>
    </location>
</feature>
<feature type="active site" evidence="8 9">
    <location>
        <position position="113"/>
    </location>
</feature>
<sequence>MYPVSFQRTARETARSFFKRTQNPDVTEGRVHKSVSLENSRQWFAGRVAAQQKQGSLFEDPHMSADDTSVYRKAPRGYQQYEWKRPHQLTPDPKFIIDGISRFDVKQGEIGDCWFLAAVSSLSIHPELLEKVVPNGQSFSKKVSTTDGKSFPYCGMFWFRFWRFGEWVDVIVDDRLPARNGSLVFMHSSNRNEFWSALLEKAYAKMVGSYEAMRGGNTAEAMEDFTGGLTELVELGPRAPKKLFSIMERAHSRCSLMACSIDATPEEIETEGPKGLIMGHAYSVTDVRKLHDSGGSHQVELIRLRNPWGNDREWYGPWSDQSAEWNSIPNSERKRIGLVFDHDGEFWMSFTDFARYFSRLEFCHLGPESGAFGQSFRQDASNRRWEMTKEEGEWIKYSTAGGCRNNERTFHINPQFRVQVIDPDETDDDNTGTIIVGLMQKGRREAFQQQHTIGYSIYRLPNNHPPDALLTRKFFETNVSVARSPTFANIREICGRHKLPPGDYMIIPSTFEPNLEAKFLLRIFSERPCVSNELDDATNVGTNDLVSIINTFAVHSVNRNVFLEVQRAPSLAVLNSIQTERLSLTSLDDGLATKLQEAFASIAGPSGEITAAELQDILNVSFKAPNPAWKRHFLWQCDTIRYGPYLYEYRVTVSKADLSGSLGFQEFSKLWNDLRIWKAMFKNYDLDKNGTFDAFELREVMRAVGFQVSNRVYNAIMCRYADSQGRIEFDDYVLLLVRLSTVVETYKAQERLRDGRAVFQVEDVSPTDLHLC</sequence>
<dbReference type="InterPro" id="IPR002048">
    <property type="entry name" value="EF_hand_dom"/>
</dbReference>
<dbReference type="PANTHER" id="PTHR10183">
    <property type="entry name" value="CALPAIN"/>
    <property type="match status" value="1"/>
</dbReference>
<accession>A0A5J4NTT9</accession>
<keyword evidence="5 9" id="KW-0378">Hydrolase</keyword>
<dbReference type="Gene3D" id="1.10.238.10">
    <property type="entry name" value="EF-hand"/>
    <property type="match status" value="1"/>
</dbReference>
<dbReference type="AlphaFoldDB" id="A0A5J4NTT9"/>
<dbReference type="GO" id="GO:0004198">
    <property type="term" value="F:calcium-dependent cysteine-type endopeptidase activity"/>
    <property type="evidence" value="ECO:0007669"/>
    <property type="project" value="InterPro"/>
</dbReference>
<dbReference type="CDD" id="cd00044">
    <property type="entry name" value="CysPc"/>
    <property type="match status" value="1"/>
</dbReference>
<dbReference type="InterPro" id="IPR022684">
    <property type="entry name" value="Calpain_cysteine_protease"/>
</dbReference>
<dbReference type="SUPFAM" id="SSF54001">
    <property type="entry name" value="Cysteine proteinases"/>
    <property type="match status" value="1"/>
</dbReference>
<dbReference type="PRINTS" id="PR00704">
    <property type="entry name" value="CALPAIN"/>
</dbReference>
<dbReference type="SUPFAM" id="SSF47473">
    <property type="entry name" value="EF-hand"/>
    <property type="match status" value="1"/>
</dbReference>
<feature type="domain" description="EF-hand" evidence="11">
    <location>
        <begin position="672"/>
        <end position="707"/>
    </location>
</feature>
<dbReference type="InterPro" id="IPR022683">
    <property type="entry name" value="Calpain_III"/>
</dbReference>
<gene>
    <name evidence="12" type="ORF">DEA37_0000738</name>
</gene>
<dbReference type="InterPro" id="IPR036213">
    <property type="entry name" value="Calpain_III_sf"/>
</dbReference>
<dbReference type="GO" id="GO:0005737">
    <property type="term" value="C:cytoplasm"/>
    <property type="evidence" value="ECO:0007669"/>
    <property type="project" value="TreeGrafter"/>
</dbReference>
<dbReference type="FunFam" id="2.60.120.380:FF:000001">
    <property type="entry name" value="Calpain-1 catalytic subunit"/>
    <property type="match status" value="1"/>
</dbReference>
<evidence type="ECO:0000256" key="3">
    <source>
        <dbReference type="ARBA" id="ARBA00022723"/>
    </source>
</evidence>
<dbReference type="SUPFAM" id="SSF49758">
    <property type="entry name" value="Calpain large subunit, middle domain (domain III)"/>
    <property type="match status" value="1"/>
</dbReference>
<evidence type="ECO:0000256" key="2">
    <source>
        <dbReference type="ARBA" id="ARBA00022670"/>
    </source>
</evidence>
<feature type="domain" description="Calpain catalytic" evidence="10">
    <location>
        <begin position="57"/>
        <end position="366"/>
    </location>
</feature>
<dbReference type="Pfam" id="PF01067">
    <property type="entry name" value="Calpain_III"/>
    <property type="match status" value="1"/>
</dbReference>
<keyword evidence="2 9" id="KW-0645">Protease</keyword>
<dbReference type="GO" id="GO:0005509">
    <property type="term" value="F:calcium ion binding"/>
    <property type="evidence" value="ECO:0007669"/>
    <property type="project" value="InterPro"/>
</dbReference>
<evidence type="ECO:0000313" key="12">
    <source>
        <dbReference type="EMBL" id="KAA3678961.1"/>
    </source>
</evidence>
<dbReference type="Gene3D" id="2.60.120.380">
    <property type="match status" value="1"/>
</dbReference>
<dbReference type="InterPro" id="IPR022682">
    <property type="entry name" value="Calpain_domain_III"/>
</dbReference>
<dbReference type="SMART" id="SM00230">
    <property type="entry name" value="CysPc"/>
    <property type="match status" value="1"/>
</dbReference>
<dbReference type="InterPro" id="IPR000169">
    <property type="entry name" value="Pept_cys_AS"/>
</dbReference>
<evidence type="ECO:0000256" key="4">
    <source>
        <dbReference type="ARBA" id="ARBA00022737"/>
    </source>
</evidence>
<evidence type="ECO:0000259" key="11">
    <source>
        <dbReference type="PROSITE" id="PS50222"/>
    </source>
</evidence>
<dbReference type="Pfam" id="PF00648">
    <property type="entry name" value="Peptidase_C2"/>
    <property type="match status" value="1"/>
</dbReference>
<keyword evidence="13" id="KW-1185">Reference proteome</keyword>
<proteinExistence type="inferred from homology"/>
<dbReference type="SMART" id="SM00720">
    <property type="entry name" value="calpain_III"/>
    <property type="match status" value="1"/>
</dbReference>
<dbReference type="PROSITE" id="PS00139">
    <property type="entry name" value="THIOL_PROTEASE_CYS"/>
    <property type="match status" value="1"/>
</dbReference>
<dbReference type="Proteomes" id="UP000324629">
    <property type="component" value="Unassembled WGS sequence"/>
</dbReference>
<feature type="active site" evidence="8 9">
    <location>
        <position position="280"/>
    </location>
</feature>
<evidence type="ECO:0000256" key="7">
    <source>
        <dbReference type="ARBA" id="ARBA00022837"/>
    </source>
</evidence>
<evidence type="ECO:0000256" key="8">
    <source>
        <dbReference type="PIRSR" id="PIRSR622684-1"/>
    </source>
</evidence>
<dbReference type="PROSITE" id="PS50222">
    <property type="entry name" value="EF_HAND_2"/>
    <property type="match status" value="1"/>
</dbReference>
<dbReference type="PROSITE" id="PS50203">
    <property type="entry name" value="CALPAIN_CAT"/>
    <property type="match status" value="1"/>
</dbReference>
<protein>
    <submittedName>
        <fullName evidence="12">Calpain, invertebrate</fullName>
    </submittedName>
</protein>
<name>A0A5J4NTT9_9TREM</name>
<keyword evidence="7" id="KW-0106">Calcium</keyword>
<dbReference type="InterPro" id="IPR033883">
    <property type="entry name" value="C2_III"/>
</dbReference>
<keyword evidence="3" id="KW-0479">Metal-binding</keyword>
<evidence type="ECO:0000313" key="13">
    <source>
        <dbReference type="Proteomes" id="UP000324629"/>
    </source>
</evidence>
<evidence type="ECO:0000259" key="10">
    <source>
        <dbReference type="PROSITE" id="PS50203"/>
    </source>
</evidence>
<dbReference type="GO" id="GO:0006508">
    <property type="term" value="P:proteolysis"/>
    <property type="evidence" value="ECO:0007669"/>
    <property type="project" value="UniProtKB-KW"/>
</dbReference>
<keyword evidence="4" id="KW-0677">Repeat</keyword>
<evidence type="ECO:0000256" key="5">
    <source>
        <dbReference type="ARBA" id="ARBA00022801"/>
    </source>
</evidence>
<dbReference type="Gene3D" id="3.90.70.10">
    <property type="entry name" value="Cysteine proteinases"/>
    <property type="match status" value="1"/>
</dbReference>
<dbReference type="FunFam" id="3.90.70.10:FF:000001">
    <property type="entry name" value="Calpain-1 catalytic subunit"/>
    <property type="match status" value="1"/>
</dbReference>
<dbReference type="SMART" id="SM00054">
    <property type="entry name" value="EFh"/>
    <property type="match status" value="1"/>
</dbReference>
<dbReference type="InterPro" id="IPR038765">
    <property type="entry name" value="Papain-like_cys_pep_sf"/>
</dbReference>
<evidence type="ECO:0000256" key="1">
    <source>
        <dbReference type="ARBA" id="ARBA00007623"/>
    </source>
</evidence>
<dbReference type="InterPro" id="IPR011992">
    <property type="entry name" value="EF-hand-dom_pair"/>
</dbReference>
<dbReference type="InterPro" id="IPR001300">
    <property type="entry name" value="Peptidase_C2_calpain_cat"/>
</dbReference>
<evidence type="ECO:0000256" key="6">
    <source>
        <dbReference type="ARBA" id="ARBA00022807"/>
    </source>
</evidence>
<comment type="similarity">
    <text evidence="1">Belongs to the peptidase C2 family.</text>
</comment>
<reference evidence="12 13" key="1">
    <citation type="journal article" date="2019" name="Gigascience">
        <title>Whole-genome sequence of the oriental lung fluke Paragonimus westermani.</title>
        <authorList>
            <person name="Oey H."/>
            <person name="Zakrzewski M."/>
            <person name="Narain K."/>
            <person name="Devi K.R."/>
            <person name="Agatsuma T."/>
            <person name="Nawaratna S."/>
            <person name="Gobert G.N."/>
            <person name="Jones M.K."/>
            <person name="Ragan M.A."/>
            <person name="McManus D.P."/>
            <person name="Krause L."/>
        </authorList>
    </citation>
    <scope>NUCLEOTIDE SEQUENCE [LARGE SCALE GENOMIC DNA]</scope>
    <source>
        <strain evidence="12 13">IND2009</strain>
    </source>
</reference>
<dbReference type="CDD" id="cd00214">
    <property type="entry name" value="Calpain_III"/>
    <property type="match status" value="1"/>
</dbReference>
<dbReference type="PANTHER" id="PTHR10183:SF433">
    <property type="entry name" value="CALPAIN-A-RELATED"/>
    <property type="match status" value="1"/>
</dbReference>
<keyword evidence="6 9" id="KW-0788">Thiol protease</keyword>
<comment type="caution">
    <text evidence="12">The sequence shown here is derived from an EMBL/GenBank/DDBJ whole genome shotgun (WGS) entry which is preliminary data.</text>
</comment>